<proteinExistence type="predicted"/>
<dbReference type="AlphaFoldDB" id="A0A914ZQT7"/>
<organism evidence="1 2">
    <name type="scientific">Parascaris univalens</name>
    <name type="common">Nematode worm</name>
    <dbReference type="NCBI Taxonomy" id="6257"/>
    <lineage>
        <taxon>Eukaryota</taxon>
        <taxon>Metazoa</taxon>
        <taxon>Ecdysozoa</taxon>
        <taxon>Nematoda</taxon>
        <taxon>Chromadorea</taxon>
        <taxon>Rhabditida</taxon>
        <taxon>Spirurina</taxon>
        <taxon>Ascaridomorpha</taxon>
        <taxon>Ascaridoidea</taxon>
        <taxon>Ascarididae</taxon>
        <taxon>Parascaris</taxon>
    </lineage>
</organism>
<evidence type="ECO:0000313" key="2">
    <source>
        <dbReference type="WBParaSite" id="PgB15_g012_t02"/>
    </source>
</evidence>
<evidence type="ECO:0000313" key="1">
    <source>
        <dbReference type="Proteomes" id="UP000887569"/>
    </source>
</evidence>
<dbReference type="WBParaSite" id="PgB15_g012_t02">
    <property type="protein sequence ID" value="PgB15_g012_t02"/>
    <property type="gene ID" value="PgB15_g012"/>
</dbReference>
<sequence length="45" mass="5329">SLSETWWTDRLVCLGSRNAICELSCNQQRSDGLLAWFEQNWQHMD</sequence>
<protein>
    <submittedName>
        <fullName evidence="2">UBR-type domain-containing protein</fullName>
    </submittedName>
</protein>
<reference evidence="2" key="1">
    <citation type="submission" date="2022-11" db="UniProtKB">
        <authorList>
            <consortium name="WormBaseParasite"/>
        </authorList>
    </citation>
    <scope>IDENTIFICATION</scope>
</reference>
<name>A0A914ZQT7_PARUN</name>
<accession>A0A914ZQT7</accession>
<keyword evidence="1" id="KW-1185">Reference proteome</keyword>
<dbReference type="Proteomes" id="UP000887569">
    <property type="component" value="Unplaced"/>
</dbReference>